<gene>
    <name evidence="5" type="ORF">GGR16_003052</name>
</gene>
<keyword evidence="6" id="KW-1185">Reference proteome</keyword>
<dbReference type="PANTHER" id="PTHR30024:SF47">
    <property type="entry name" value="TAURINE-BINDING PERIPLASMIC PROTEIN"/>
    <property type="match status" value="1"/>
</dbReference>
<organism evidence="5 6">
    <name type="scientific">Chelatococcus caeni</name>
    <dbReference type="NCBI Taxonomy" id="1348468"/>
    <lineage>
        <taxon>Bacteria</taxon>
        <taxon>Pseudomonadati</taxon>
        <taxon>Pseudomonadota</taxon>
        <taxon>Alphaproteobacteria</taxon>
        <taxon>Hyphomicrobiales</taxon>
        <taxon>Chelatococcaceae</taxon>
        <taxon>Chelatococcus</taxon>
    </lineage>
</organism>
<dbReference type="InterPro" id="IPR015168">
    <property type="entry name" value="SsuA/THI5"/>
</dbReference>
<comment type="caution">
    <text evidence="5">The sequence shown here is derived from an EMBL/GenBank/DDBJ whole genome shotgun (WGS) entry which is preliminary data.</text>
</comment>
<accession>A0A840C2Y9</accession>
<dbReference type="Gene3D" id="3.40.190.10">
    <property type="entry name" value="Periplasmic binding protein-like II"/>
    <property type="match status" value="2"/>
</dbReference>
<evidence type="ECO:0000256" key="3">
    <source>
        <dbReference type="ARBA" id="ARBA00022729"/>
    </source>
</evidence>
<dbReference type="Pfam" id="PF09084">
    <property type="entry name" value="NMT1"/>
    <property type="match status" value="1"/>
</dbReference>
<comment type="subcellular location">
    <subcellularLocation>
        <location evidence="1">Periplasm</location>
    </subcellularLocation>
</comment>
<comment type="similarity">
    <text evidence="2">Belongs to the bacterial solute-binding protein SsuA/TauA family.</text>
</comment>
<sequence>MTGVASRPSARWRLASIGRKAAVAAFVVAGLAGSVLPAAAQEKVTVGVLRFVSSGGLFLAVEKGYFKDEGLDVELKFFEAAQPIALAVVSGDTEFGVTAFTAGFYNLAGKGALKVIAAQAREKKGYEGNLVLASNAAYEKGLTSLDKLSGKSVGITQVGSSFHYQMGQIAAANGFALKSVELKPLQSLPNMVASIKSGQVDAIIIAPHLAKPLAASGEAKLIGRVSDVTEYQFGGLFTSTKMTTDKRATVEKFVRAYQKGAEDYAKAFLAKDASGNIAHAPDSDATAALVAKHVYPSEEPAQAAAKVKGAAFFVDEKARLDVADILTQVQWLKDEGLVDASVDAKAILDLSFIDGHINAN</sequence>
<dbReference type="SUPFAM" id="SSF53850">
    <property type="entry name" value="Periplasmic binding protein-like II"/>
    <property type="match status" value="1"/>
</dbReference>
<evidence type="ECO:0000256" key="2">
    <source>
        <dbReference type="ARBA" id="ARBA00010742"/>
    </source>
</evidence>
<dbReference type="RefSeq" id="WP_246373086.1">
    <property type="nucleotide sequence ID" value="NZ_JACIEN010000003.1"/>
</dbReference>
<reference evidence="5 6" key="1">
    <citation type="submission" date="2020-08" db="EMBL/GenBank/DDBJ databases">
        <title>Genomic Encyclopedia of Type Strains, Phase IV (KMG-IV): sequencing the most valuable type-strain genomes for metagenomic binning, comparative biology and taxonomic classification.</title>
        <authorList>
            <person name="Goeker M."/>
        </authorList>
    </citation>
    <scope>NUCLEOTIDE SEQUENCE [LARGE SCALE GENOMIC DNA]</scope>
    <source>
        <strain evidence="5 6">DSM 103737</strain>
    </source>
</reference>
<evidence type="ECO:0000256" key="1">
    <source>
        <dbReference type="ARBA" id="ARBA00004418"/>
    </source>
</evidence>
<dbReference type="GO" id="GO:0042597">
    <property type="term" value="C:periplasmic space"/>
    <property type="evidence" value="ECO:0007669"/>
    <property type="project" value="UniProtKB-SubCell"/>
</dbReference>
<evidence type="ECO:0000313" key="5">
    <source>
        <dbReference type="EMBL" id="MBB4018018.1"/>
    </source>
</evidence>
<dbReference type="EMBL" id="JACIEN010000003">
    <property type="protein sequence ID" value="MBB4018018.1"/>
    <property type="molecule type" value="Genomic_DNA"/>
</dbReference>
<evidence type="ECO:0000259" key="4">
    <source>
        <dbReference type="Pfam" id="PF09084"/>
    </source>
</evidence>
<protein>
    <submittedName>
        <fullName evidence="5">NitT/TauT family transport system substrate-binding protein</fullName>
    </submittedName>
</protein>
<proteinExistence type="inferred from homology"/>
<name>A0A840C2Y9_9HYPH</name>
<evidence type="ECO:0000313" key="6">
    <source>
        <dbReference type="Proteomes" id="UP000577362"/>
    </source>
</evidence>
<feature type="domain" description="SsuA/THI5-like" evidence="4">
    <location>
        <begin position="55"/>
        <end position="265"/>
    </location>
</feature>
<dbReference type="Proteomes" id="UP000577362">
    <property type="component" value="Unassembled WGS sequence"/>
</dbReference>
<dbReference type="PANTHER" id="PTHR30024">
    <property type="entry name" value="ALIPHATIC SULFONATES-BINDING PROTEIN-RELATED"/>
    <property type="match status" value="1"/>
</dbReference>
<dbReference type="AlphaFoldDB" id="A0A840C2Y9"/>
<dbReference type="GO" id="GO:0042918">
    <property type="term" value="P:alkanesulfonate transmembrane transport"/>
    <property type="evidence" value="ECO:0007669"/>
    <property type="project" value="TreeGrafter"/>
</dbReference>
<keyword evidence="3" id="KW-0732">Signal</keyword>